<evidence type="ECO:0000256" key="3">
    <source>
        <dbReference type="SAM" id="Coils"/>
    </source>
</evidence>
<dbReference type="STRING" id="398767.Glov_2423"/>
<keyword evidence="6" id="KW-0418">Kinase</keyword>
<feature type="transmembrane region" description="Helical" evidence="4">
    <location>
        <begin position="21"/>
        <end position="46"/>
    </location>
</feature>
<reference evidence="6 7" key="1">
    <citation type="submission" date="2008-05" db="EMBL/GenBank/DDBJ databases">
        <title>Complete sequence of chromosome of Geobacter lovleyi SZ.</title>
        <authorList>
            <consortium name="US DOE Joint Genome Institute"/>
            <person name="Lucas S."/>
            <person name="Copeland A."/>
            <person name="Lapidus A."/>
            <person name="Glavina del Rio T."/>
            <person name="Dalin E."/>
            <person name="Tice H."/>
            <person name="Bruce D."/>
            <person name="Goodwin L."/>
            <person name="Pitluck S."/>
            <person name="Chertkov O."/>
            <person name="Meincke L."/>
            <person name="Brettin T."/>
            <person name="Detter J.C."/>
            <person name="Han C."/>
            <person name="Tapia R."/>
            <person name="Kuske C.R."/>
            <person name="Schmutz J."/>
            <person name="Larimer F."/>
            <person name="Land M."/>
            <person name="Hauser L."/>
            <person name="Kyrpides N."/>
            <person name="Mikhailova N."/>
            <person name="Sung Y."/>
            <person name="Fletcher K.E."/>
            <person name="Ritalahti K.M."/>
            <person name="Loeffler F.E."/>
            <person name="Richardson P."/>
        </authorList>
    </citation>
    <scope>NUCLEOTIDE SEQUENCE [LARGE SCALE GENOMIC DNA]</scope>
    <source>
        <strain evidence="7">ATCC BAA-1151 / DSM 17278 / SZ</strain>
    </source>
</reference>
<dbReference type="Pfam" id="PF02518">
    <property type="entry name" value="HATPase_c"/>
    <property type="match status" value="1"/>
</dbReference>
<evidence type="ECO:0000259" key="5">
    <source>
        <dbReference type="PROSITE" id="PS50109"/>
    </source>
</evidence>
<protein>
    <recommendedName>
        <fullName evidence="2">histidine kinase</fullName>
        <ecNumber evidence="2">2.7.13.3</ecNumber>
    </recommendedName>
</protein>
<dbReference type="InterPro" id="IPR003594">
    <property type="entry name" value="HATPase_dom"/>
</dbReference>
<keyword evidence="6" id="KW-0808">Transferase</keyword>
<dbReference type="KEGG" id="glo:Glov_2423"/>
<comment type="catalytic activity">
    <reaction evidence="1">
        <text>ATP + protein L-histidine = ADP + protein N-phospho-L-histidine.</text>
        <dbReference type="EC" id="2.7.13.3"/>
    </reaction>
</comment>
<organism evidence="6 7">
    <name type="scientific">Trichlorobacter lovleyi (strain ATCC BAA-1151 / DSM 17278 / SZ)</name>
    <name type="common">Geobacter lovleyi</name>
    <dbReference type="NCBI Taxonomy" id="398767"/>
    <lineage>
        <taxon>Bacteria</taxon>
        <taxon>Pseudomonadati</taxon>
        <taxon>Thermodesulfobacteriota</taxon>
        <taxon>Desulfuromonadia</taxon>
        <taxon>Geobacterales</taxon>
        <taxon>Geobacteraceae</taxon>
        <taxon>Trichlorobacter</taxon>
    </lineage>
</organism>
<sequence length="360" mass="39955">MELSATGREIGSEPPRVVSPIRLIVSLMVVLFLAEALVMFVLPLIFHTSIAFVDNFADSVLLVLISAPFIWFWVARPLHSSAREVERLNTALAERAAELQQQNVQLQRTYAELQTETTARQQAMEELREKQQLLIQQSRMAAMGEMLGNIAHQWRQPLNVVGVKVQEIGFSHRHGELSKELLDANISSAMGVLQHLSQTITVFQNYNVPDKEKSLFKVEQVIADTVQILEESLKNSGISLEVETGGEPQINGYPNEFGQVLMNLILNAKDALQERQPGDPRIVVRSWSEEGRAMVTISDNGGGINEEIMAKIFDPFFTTKALGKGTGVGLFLAKTIIEKNMGGCISVRNTADGAEFRIEV</sequence>
<dbReference type="InterPro" id="IPR036097">
    <property type="entry name" value="HisK_dim/P_sf"/>
</dbReference>
<dbReference type="SUPFAM" id="SSF55874">
    <property type="entry name" value="ATPase domain of HSP90 chaperone/DNA topoisomerase II/histidine kinase"/>
    <property type="match status" value="1"/>
</dbReference>
<dbReference type="InterPro" id="IPR004358">
    <property type="entry name" value="Sig_transdc_His_kin-like_C"/>
</dbReference>
<dbReference type="SMART" id="SM00387">
    <property type="entry name" value="HATPase_c"/>
    <property type="match status" value="1"/>
</dbReference>
<proteinExistence type="predicted"/>
<dbReference type="HOGENOM" id="CLU_000445_133_0_7"/>
<feature type="coiled-coil region" evidence="3">
    <location>
        <begin position="82"/>
        <end position="133"/>
    </location>
</feature>
<dbReference type="InterPro" id="IPR036890">
    <property type="entry name" value="HATPase_C_sf"/>
</dbReference>
<keyword evidence="4" id="KW-0812">Transmembrane</keyword>
<dbReference type="InterPro" id="IPR005467">
    <property type="entry name" value="His_kinase_dom"/>
</dbReference>
<evidence type="ECO:0000313" key="6">
    <source>
        <dbReference type="EMBL" id="ACD96139.1"/>
    </source>
</evidence>
<dbReference type="AlphaFoldDB" id="B3E5P8"/>
<keyword evidence="3" id="KW-0175">Coiled coil</keyword>
<feature type="domain" description="Histidine kinase" evidence="5">
    <location>
        <begin position="149"/>
        <end position="360"/>
    </location>
</feature>
<dbReference type="EMBL" id="CP001089">
    <property type="protein sequence ID" value="ACD96139.1"/>
    <property type="molecule type" value="Genomic_DNA"/>
</dbReference>
<name>B3E5P8_TRIL1</name>
<dbReference type="PRINTS" id="PR00344">
    <property type="entry name" value="BCTRLSENSOR"/>
</dbReference>
<gene>
    <name evidence="6" type="ordered locus">Glov_2423</name>
</gene>
<dbReference type="GO" id="GO:0000155">
    <property type="term" value="F:phosphorelay sensor kinase activity"/>
    <property type="evidence" value="ECO:0007669"/>
    <property type="project" value="InterPro"/>
</dbReference>
<dbReference type="SUPFAM" id="SSF47384">
    <property type="entry name" value="Homodimeric domain of signal transducing histidine kinase"/>
    <property type="match status" value="1"/>
</dbReference>
<evidence type="ECO:0000256" key="1">
    <source>
        <dbReference type="ARBA" id="ARBA00000085"/>
    </source>
</evidence>
<evidence type="ECO:0000256" key="4">
    <source>
        <dbReference type="SAM" id="Phobius"/>
    </source>
</evidence>
<dbReference type="PROSITE" id="PS50109">
    <property type="entry name" value="HIS_KIN"/>
    <property type="match status" value="1"/>
</dbReference>
<evidence type="ECO:0000313" key="7">
    <source>
        <dbReference type="Proteomes" id="UP000002420"/>
    </source>
</evidence>
<dbReference type="Proteomes" id="UP000002420">
    <property type="component" value="Chromosome"/>
</dbReference>
<accession>B3E5P8</accession>
<dbReference type="eggNOG" id="COG4191">
    <property type="taxonomic scope" value="Bacteria"/>
</dbReference>
<keyword evidence="7" id="KW-1185">Reference proteome</keyword>
<feature type="transmembrane region" description="Helical" evidence="4">
    <location>
        <begin position="52"/>
        <end position="74"/>
    </location>
</feature>
<keyword evidence="4" id="KW-0472">Membrane</keyword>
<dbReference type="Gene3D" id="1.10.287.130">
    <property type="match status" value="1"/>
</dbReference>
<dbReference type="Gene3D" id="3.30.565.10">
    <property type="entry name" value="Histidine kinase-like ATPase, C-terminal domain"/>
    <property type="match status" value="1"/>
</dbReference>
<dbReference type="PANTHER" id="PTHR43065:SF42">
    <property type="entry name" value="TWO-COMPONENT SENSOR PPRA"/>
    <property type="match status" value="1"/>
</dbReference>
<dbReference type="EC" id="2.7.13.3" evidence="2"/>
<keyword evidence="4" id="KW-1133">Transmembrane helix</keyword>
<evidence type="ECO:0000256" key="2">
    <source>
        <dbReference type="ARBA" id="ARBA00012438"/>
    </source>
</evidence>
<dbReference type="PANTHER" id="PTHR43065">
    <property type="entry name" value="SENSOR HISTIDINE KINASE"/>
    <property type="match status" value="1"/>
</dbReference>